<dbReference type="Gene3D" id="3.40.50.2000">
    <property type="entry name" value="Glycogen Phosphorylase B"/>
    <property type="match status" value="2"/>
</dbReference>
<protein>
    <submittedName>
        <fullName evidence="1">Mannosylglucosyl-3-phosphoglycerate synthase</fullName>
        <ecNumber evidence="1">2.4.1.270</ecNumber>
    </submittedName>
</protein>
<keyword evidence="1" id="KW-0808">Transferase</keyword>
<dbReference type="SUPFAM" id="SSF53756">
    <property type="entry name" value="UDP-Glycosyltransferase/glycogen phosphorylase"/>
    <property type="match status" value="1"/>
</dbReference>
<accession>A0A3B0VBG3</accession>
<evidence type="ECO:0000313" key="1">
    <source>
        <dbReference type="EMBL" id="VAW36212.1"/>
    </source>
</evidence>
<dbReference type="EC" id="2.4.1.270" evidence="1"/>
<dbReference type="AlphaFoldDB" id="A0A3B0VBG3"/>
<dbReference type="EMBL" id="UOEY01000022">
    <property type="protein sequence ID" value="VAW36212.1"/>
    <property type="molecule type" value="Genomic_DNA"/>
</dbReference>
<name>A0A3B0VBG3_9ZZZZ</name>
<proteinExistence type="predicted"/>
<organism evidence="1">
    <name type="scientific">hydrothermal vent metagenome</name>
    <dbReference type="NCBI Taxonomy" id="652676"/>
    <lineage>
        <taxon>unclassified sequences</taxon>
        <taxon>metagenomes</taxon>
        <taxon>ecological metagenomes</taxon>
    </lineage>
</organism>
<gene>
    <name evidence="1" type="ORF">MNBD_DELTA04-886</name>
</gene>
<keyword evidence="1" id="KW-0328">Glycosyltransferase</keyword>
<sequence length="484" mass="54291">MRLAFIHYHLQPGGVTRVIQHGLEALKGQDAETVVLTGEPPGENWPSEYRVIPGLRYEEVRPPISSVELAAQLEQSAREALGGLPDIWHVHNHSLGKNLALPQALCLLAEKGHRLLLHIHDFAEDGRPGNYRRMLDRLARGKPEIMSRLLYPSGGHIHYAVLTGRDFGFLHRAGADPACLHRLPNLVKLAEVSAHGDHGHGHGNIWLYPTRAIRRKNIGEFLFWSAVSSGGKLFATTSGPLNPRERPRYEAWQRLAAQLKLPVEFELANRPGCCFEGLLREAKVLLTTSMAEGFGMAFLEPWLAGRPVCGRDLPEITKEFREEGLCLPHLYERLNIPVRWLGRERIAAKARAGLRRSLAAYGRKPGRDDHDRVLAAWIIADCVDFGRLDEELQEIVLRRVAGSPAEARAPVPWSLPDPARCAENIEPNRRILREKYGLQAYGRKLMRVYGKLLSSRVSAVGCLNGEILLDFFLAPERLTLLRVD</sequence>
<dbReference type="GO" id="GO:0016757">
    <property type="term" value="F:glycosyltransferase activity"/>
    <property type="evidence" value="ECO:0007669"/>
    <property type="project" value="UniProtKB-KW"/>
</dbReference>
<reference evidence="1" key="1">
    <citation type="submission" date="2018-06" db="EMBL/GenBank/DDBJ databases">
        <authorList>
            <person name="Zhirakovskaya E."/>
        </authorList>
    </citation>
    <scope>NUCLEOTIDE SEQUENCE</scope>
</reference>